<proteinExistence type="predicted"/>
<comment type="caution">
    <text evidence="1">The sequence shown here is derived from an EMBL/GenBank/DDBJ whole genome shotgun (WGS) entry which is preliminary data.</text>
</comment>
<sequence>MSSRKATQEYRLTQWLPIIKECRKSGMTVKFWCKQNNINENQFYYWENKLRTLAGESLPALAKDQAHFVPIPMLILKSTSNNAFISAMVIRVGDAAVELFPEVQPGLLSSVLKVLKDA</sequence>
<dbReference type="EMBL" id="JACRSY010000005">
    <property type="protein sequence ID" value="MBC8578684.1"/>
    <property type="molecule type" value="Genomic_DNA"/>
</dbReference>
<dbReference type="GO" id="GO:0003677">
    <property type="term" value="F:DNA binding"/>
    <property type="evidence" value="ECO:0007669"/>
    <property type="project" value="InterPro"/>
</dbReference>
<dbReference type="GO" id="GO:0006313">
    <property type="term" value="P:DNA transposition"/>
    <property type="evidence" value="ECO:0007669"/>
    <property type="project" value="InterPro"/>
</dbReference>
<name>A0A926EFQ4_9FIRM</name>
<evidence type="ECO:0000313" key="1">
    <source>
        <dbReference type="EMBL" id="MBC8578684.1"/>
    </source>
</evidence>
<gene>
    <name evidence="1" type="ORF">H8718_03970</name>
</gene>
<dbReference type="AlphaFoldDB" id="A0A926EFQ4"/>
<dbReference type="GO" id="GO:0004803">
    <property type="term" value="F:transposase activity"/>
    <property type="evidence" value="ECO:0007669"/>
    <property type="project" value="InterPro"/>
</dbReference>
<organism evidence="1 2">
    <name type="scientific">Zhenhengia yiwuensis</name>
    <dbReference type="NCBI Taxonomy" id="2763666"/>
    <lineage>
        <taxon>Bacteria</taxon>
        <taxon>Bacillati</taxon>
        <taxon>Bacillota</taxon>
        <taxon>Clostridia</taxon>
        <taxon>Lachnospirales</taxon>
        <taxon>Lachnospiraceae</taxon>
        <taxon>Zhenhengia</taxon>
    </lineage>
</organism>
<dbReference type="NCBIfam" id="NF047593">
    <property type="entry name" value="IS66_ISAeme5_TnpA"/>
    <property type="match status" value="1"/>
</dbReference>
<accession>A0A926EFQ4</accession>
<reference evidence="1" key="1">
    <citation type="submission" date="2020-08" db="EMBL/GenBank/DDBJ databases">
        <title>Genome public.</title>
        <authorList>
            <person name="Liu C."/>
            <person name="Sun Q."/>
        </authorList>
    </citation>
    <scope>NUCLEOTIDE SEQUENCE</scope>
    <source>
        <strain evidence="1">NSJ-12</strain>
    </source>
</reference>
<keyword evidence="2" id="KW-1185">Reference proteome</keyword>
<protein>
    <submittedName>
        <fullName evidence="1">IS66 family insertion sequence element accessory protein TnpB</fullName>
    </submittedName>
</protein>
<dbReference type="RefSeq" id="WP_249331702.1">
    <property type="nucleotide sequence ID" value="NZ_JACRSY010000005.1"/>
</dbReference>
<evidence type="ECO:0000313" key="2">
    <source>
        <dbReference type="Proteomes" id="UP000655830"/>
    </source>
</evidence>
<dbReference type="Proteomes" id="UP000655830">
    <property type="component" value="Unassembled WGS sequence"/>
</dbReference>